<dbReference type="EMBL" id="LFYR01001219">
    <property type="protein sequence ID" value="KMZ63509.1"/>
    <property type="molecule type" value="Genomic_DNA"/>
</dbReference>
<accession>A0A0K9P3E5</accession>
<reference evidence="2" key="1">
    <citation type="journal article" date="2016" name="Nature">
        <title>The genome of the seagrass Zostera marina reveals angiosperm adaptation to the sea.</title>
        <authorList>
            <person name="Olsen J.L."/>
            <person name="Rouze P."/>
            <person name="Verhelst B."/>
            <person name="Lin Y.-C."/>
            <person name="Bayer T."/>
            <person name="Collen J."/>
            <person name="Dattolo E."/>
            <person name="De Paoli E."/>
            <person name="Dittami S."/>
            <person name="Maumus F."/>
            <person name="Michel G."/>
            <person name="Kersting A."/>
            <person name="Lauritano C."/>
            <person name="Lohaus R."/>
            <person name="Toepel M."/>
            <person name="Tonon T."/>
            <person name="Vanneste K."/>
            <person name="Amirebrahimi M."/>
            <person name="Brakel J."/>
            <person name="Bostroem C."/>
            <person name="Chovatia M."/>
            <person name="Grimwood J."/>
            <person name="Jenkins J.W."/>
            <person name="Jueterbock A."/>
            <person name="Mraz A."/>
            <person name="Stam W.T."/>
            <person name="Tice H."/>
            <person name="Bornberg-Bauer E."/>
            <person name="Green P.J."/>
            <person name="Pearson G.A."/>
            <person name="Procaccini G."/>
            <person name="Duarte C.M."/>
            <person name="Schmutz J."/>
            <person name="Reusch T.B.H."/>
            <person name="Van de Peer Y."/>
        </authorList>
    </citation>
    <scope>NUCLEOTIDE SEQUENCE [LARGE SCALE GENOMIC DNA]</scope>
    <source>
        <strain evidence="2">cv. Finnish</strain>
    </source>
</reference>
<comment type="caution">
    <text evidence="1">The sequence shown here is derived from an EMBL/GenBank/DDBJ whole genome shotgun (WGS) entry which is preliminary data.</text>
</comment>
<proteinExistence type="predicted"/>
<evidence type="ECO:0000313" key="2">
    <source>
        <dbReference type="Proteomes" id="UP000036987"/>
    </source>
</evidence>
<sequence>MDDPIIFIFIMCSSSSSSGIDEKKEICGVSCDPRRSWSKSEMPVYSSNS</sequence>
<dbReference type="AlphaFoldDB" id="A0A0K9P3E5"/>
<gene>
    <name evidence="1" type="ORF">ZOSMA_401G00180</name>
</gene>
<name>A0A0K9P3E5_ZOSMR</name>
<protein>
    <submittedName>
        <fullName evidence="1">Uncharacterized protein</fullName>
    </submittedName>
</protein>
<keyword evidence="2" id="KW-1185">Reference proteome</keyword>
<organism evidence="1 2">
    <name type="scientific">Zostera marina</name>
    <name type="common">Eelgrass</name>
    <dbReference type="NCBI Taxonomy" id="29655"/>
    <lineage>
        <taxon>Eukaryota</taxon>
        <taxon>Viridiplantae</taxon>
        <taxon>Streptophyta</taxon>
        <taxon>Embryophyta</taxon>
        <taxon>Tracheophyta</taxon>
        <taxon>Spermatophyta</taxon>
        <taxon>Magnoliopsida</taxon>
        <taxon>Liliopsida</taxon>
        <taxon>Zosteraceae</taxon>
        <taxon>Zostera</taxon>
    </lineage>
</organism>
<evidence type="ECO:0000313" key="1">
    <source>
        <dbReference type="EMBL" id="KMZ63509.1"/>
    </source>
</evidence>
<dbReference type="Proteomes" id="UP000036987">
    <property type="component" value="Unassembled WGS sequence"/>
</dbReference>